<name>C7QDF4_CATAD</name>
<dbReference type="Gene3D" id="3.30.70.100">
    <property type="match status" value="1"/>
</dbReference>
<feature type="binding site" description="distal binding residue" evidence="5">
    <location>
        <position position="148"/>
    </location>
    <ligand>
        <name>heme</name>
        <dbReference type="ChEBI" id="CHEBI:30413"/>
    </ligand>
    <ligandPart>
        <name>Fe</name>
        <dbReference type="ChEBI" id="CHEBI:18248"/>
    </ligandPart>
</feature>
<dbReference type="STRING" id="479433.Caci_3850"/>
<dbReference type="SUPFAM" id="SSF54909">
    <property type="entry name" value="Dimeric alpha+beta barrel"/>
    <property type="match status" value="1"/>
</dbReference>
<dbReference type="SUPFAM" id="SSF46458">
    <property type="entry name" value="Globin-like"/>
    <property type="match status" value="1"/>
</dbReference>
<dbReference type="eggNOG" id="COG2346">
    <property type="taxonomic scope" value="Bacteria"/>
</dbReference>
<dbReference type="AlphaFoldDB" id="C7QDF4"/>
<evidence type="ECO:0000256" key="2">
    <source>
        <dbReference type="ARBA" id="ARBA00022617"/>
    </source>
</evidence>
<keyword evidence="7" id="KW-0560">Oxidoreductase</keyword>
<keyword evidence="8" id="KW-1185">Reference proteome</keyword>
<dbReference type="KEGG" id="cai:Caci_3850"/>
<evidence type="ECO:0000259" key="6">
    <source>
        <dbReference type="Pfam" id="PF03992"/>
    </source>
</evidence>
<dbReference type="HOGENOM" id="CLU_1056431_0_0_11"/>
<evidence type="ECO:0000313" key="8">
    <source>
        <dbReference type="Proteomes" id="UP000000851"/>
    </source>
</evidence>
<keyword evidence="2 5" id="KW-0349">Heme</keyword>
<accession>C7QDF4</accession>
<dbReference type="InterPro" id="IPR012292">
    <property type="entry name" value="Globin/Proto"/>
</dbReference>
<dbReference type="GO" id="GO:0020037">
    <property type="term" value="F:heme binding"/>
    <property type="evidence" value="ECO:0007669"/>
    <property type="project" value="InterPro"/>
</dbReference>
<keyword evidence="4 5" id="KW-0408">Iron</keyword>
<dbReference type="CDD" id="cd14775">
    <property type="entry name" value="TrHb2_O-like"/>
    <property type="match status" value="1"/>
</dbReference>
<evidence type="ECO:0000256" key="4">
    <source>
        <dbReference type="ARBA" id="ARBA00023004"/>
    </source>
</evidence>
<dbReference type="RefSeq" id="WP_015792476.1">
    <property type="nucleotide sequence ID" value="NC_013131.1"/>
</dbReference>
<dbReference type="Pfam" id="PF03992">
    <property type="entry name" value="ABM"/>
    <property type="match status" value="1"/>
</dbReference>
<dbReference type="eggNOG" id="COG1359">
    <property type="taxonomic scope" value="Bacteria"/>
</dbReference>
<dbReference type="InterPro" id="IPR001486">
    <property type="entry name" value="Hemoglobin_trunc"/>
</dbReference>
<keyword evidence="7" id="KW-0503">Monooxygenase</keyword>
<protein>
    <submittedName>
        <fullName evidence="7">Antibiotic biosynthesis monooxygenase</fullName>
    </submittedName>
</protein>
<proteinExistence type="predicted"/>
<reference evidence="7 8" key="1">
    <citation type="journal article" date="2009" name="Stand. Genomic Sci.">
        <title>Complete genome sequence of Catenulispora acidiphila type strain (ID 139908).</title>
        <authorList>
            <person name="Copeland A."/>
            <person name="Lapidus A."/>
            <person name="Glavina Del Rio T."/>
            <person name="Nolan M."/>
            <person name="Lucas S."/>
            <person name="Chen F."/>
            <person name="Tice H."/>
            <person name="Cheng J.F."/>
            <person name="Bruce D."/>
            <person name="Goodwin L."/>
            <person name="Pitluck S."/>
            <person name="Mikhailova N."/>
            <person name="Pati A."/>
            <person name="Ivanova N."/>
            <person name="Mavromatis K."/>
            <person name="Chen A."/>
            <person name="Palaniappan K."/>
            <person name="Chain P."/>
            <person name="Land M."/>
            <person name="Hauser L."/>
            <person name="Chang Y.J."/>
            <person name="Jeffries C.D."/>
            <person name="Chertkov O."/>
            <person name="Brettin T."/>
            <person name="Detter J.C."/>
            <person name="Han C."/>
            <person name="Ali Z."/>
            <person name="Tindall B.J."/>
            <person name="Goker M."/>
            <person name="Bristow J."/>
            <person name="Eisen J.A."/>
            <person name="Markowitz V."/>
            <person name="Hugenholtz P."/>
            <person name="Kyrpides N.C."/>
            <person name="Klenk H.P."/>
        </authorList>
    </citation>
    <scope>NUCLEOTIDE SEQUENCE [LARGE SCALE GENOMIC DNA]</scope>
    <source>
        <strain evidence="8">DSM 44928 / JCM 14897 / NBRC 102108 / NRRL B-24433 / ID139908</strain>
    </source>
</reference>
<dbReference type="Pfam" id="PF01152">
    <property type="entry name" value="Bac_globin"/>
    <property type="match status" value="1"/>
</dbReference>
<keyword evidence="3 5" id="KW-0479">Metal-binding</keyword>
<dbReference type="Proteomes" id="UP000000851">
    <property type="component" value="Chromosome"/>
</dbReference>
<keyword evidence="1" id="KW-0813">Transport</keyword>
<gene>
    <name evidence="7" type="ordered locus">Caci_3850</name>
</gene>
<evidence type="ECO:0000256" key="1">
    <source>
        <dbReference type="ARBA" id="ARBA00022448"/>
    </source>
</evidence>
<evidence type="ECO:0000313" key="7">
    <source>
        <dbReference type="EMBL" id="ACU72747.1"/>
    </source>
</evidence>
<organism evidence="7 8">
    <name type="scientific">Catenulispora acidiphila (strain DSM 44928 / JCM 14897 / NBRC 102108 / NRRL B-24433 / ID139908)</name>
    <dbReference type="NCBI Taxonomy" id="479433"/>
    <lineage>
        <taxon>Bacteria</taxon>
        <taxon>Bacillati</taxon>
        <taxon>Actinomycetota</taxon>
        <taxon>Actinomycetes</taxon>
        <taxon>Catenulisporales</taxon>
        <taxon>Catenulisporaceae</taxon>
        <taxon>Catenulispora</taxon>
    </lineage>
</organism>
<dbReference type="InterPro" id="IPR011008">
    <property type="entry name" value="Dimeric_a/b-barrel"/>
</dbReference>
<dbReference type="InterPro" id="IPR007138">
    <property type="entry name" value="ABM_dom"/>
</dbReference>
<feature type="domain" description="ABM" evidence="6">
    <location>
        <begin position="1"/>
        <end position="78"/>
    </location>
</feature>
<evidence type="ECO:0000256" key="5">
    <source>
        <dbReference type="PIRSR" id="PIRSR601486-1"/>
    </source>
</evidence>
<dbReference type="EMBL" id="CP001700">
    <property type="protein sequence ID" value="ACU72747.1"/>
    <property type="molecule type" value="Genomic_DNA"/>
</dbReference>
<dbReference type="GO" id="GO:0004497">
    <property type="term" value="F:monooxygenase activity"/>
    <property type="evidence" value="ECO:0007669"/>
    <property type="project" value="UniProtKB-KW"/>
</dbReference>
<dbReference type="InterPro" id="IPR009050">
    <property type="entry name" value="Globin-like_sf"/>
</dbReference>
<dbReference type="GO" id="GO:0019825">
    <property type="term" value="F:oxygen binding"/>
    <property type="evidence" value="ECO:0007669"/>
    <property type="project" value="InterPro"/>
</dbReference>
<dbReference type="GO" id="GO:0046872">
    <property type="term" value="F:metal ion binding"/>
    <property type="evidence" value="ECO:0007669"/>
    <property type="project" value="UniProtKB-KW"/>
</dbReference>
<dbReference type="OrthoDB" id="9798157at2"/>
<dbReference type="Gene3D" id="1.10.490.10">
    <property type="entry name" value="Globins"/>
    <property type="match status" value="1"/>
</dbReference>
<dbReference type="InParanoid" id="C7QDF4"/>
<sequence>MIVEYIRYLIPADSSEQFESAYARAASASLAVAPQCVEYELARCTEAPDHYILRIVWTSADDHLHGFRGGPHFAAFFAEIKPYVTAIEEMRHYERTAVRGQGGSVPTMFDWLGGAKALERLTDVFYDHVLADEVVGPLFAHMDPAHPHHVALWLGEVFGGPSRYTAERGGYHHMITQHLGKAITEPQRRRWTNLLMDAADEVDLPSDPEFRAAFASYIEWGTRLALTNSQPGATPFTHARVPHWEWGAGITPPYRSAASKAAS</sequence>
<feature type="binding site" description="distal binding residue" evidence="5">
    <location>
        <position position="173"/>
    </location>
    <ligand>
        <name>heme</name>
        <dbReference type="ChEBI" id="CHEBI:30413"/>
    </ligand>
    <ligandPart>
        <name>Fe</name>
        <dbReference type="ChEBI" id="CHEBI:18248"/>
    </ligandPart>
</feature>
<evidence type="ECO:0000256" key="3">
    <source>
        <dbReference type="ARBA" id="ARBA00022723"/>
    </source>
</evidence>